<dbReference type="EMBL" id="CANTFL010001229">
    <property type="protein sequence ID" value="CAI5734436.1"/>
    <property type="molecule type" value="Genomic_DNA"/>
</dbReference>
<dbReference type="Proteomes" id="UP001162031">
    <property type="component" value="Unassembled WGS sequence"/>
</dbReference>
<name>A0AAV0UGP8_HYABA</name>
<protein>
    <submittedName>
        <fullName evidence="1">Uncharacterized protein</fullName>
    </submittedName>
</protein>
<organism evidence="1 2">
    <name type="scientific">Hyaloperonospora brassicae</name>
    <name type="common">Brassica downy mildew</name>
    <name type="synonym">Peronospora brassicae</name>
    <dbReference type="NCBI Taxonomy" id="162125"/>
    <lineage>
        <taxon>Eukaryota</taxon>
        <taxon>Sar</taxon>
        <taxon>Stramenopiles</taxon>
        <taxon>Oomycota</taxon>
        <taxon>Peronosporomycetes</taxon>
        <taxon>Peronosporales</taxon>
        <taxon>Peronosporaceae</taxon>
        <taxon>Hyaloperonospora</taxon>
    </lineage>
</organism>
<comment type="caution">
    <text evidence="1">The sequence shown here is derived from an EMBL/GenBank/DDBJ whole genome shotgun (WGS) entry which is preliminary data.</text>
</comment>
<evidence type="ECO:0000313" key="1">
    <source>
        <dbReference type="EMBL" id="CAI5734436.1"/>
    </source>
</evidence>
<sequence>MATADALYKSILARVERSELHEQMDKVVRQDLESMCSHLSHASLSIAALRQLQAAAAHVRPGGDWLPVTFETRLKRIEELQLQMVTKVDQFSLERRMGKWTKLERKRKRKSKSLDDDAVGVKDEKRCAEGTEVGEDDVEMGLDEVVMIEMDRRDEGDVEKRREAELAFVFGGRKEEEEETMWCGKRDHTETKMVEVKDEQGQQQRTKGNELNVAGVNVMTADELMKEEEEENVIEVTTVIVVDNKELASELIPKLLDVPVRVKEELVMCDNGQTLLEKVGFGSEAKELANEVAPKPEDAPLLVTEEPAMCIYGHGLPEDEGCGLEAKELTKVIVPSSQDALLPVKKESVMCADRFVSSKDEEPRLDHYAATAGIAKSALNELTISESSSESAVELEVPDSDSDEAFSPVHETVKRLKNSRASTQLVMLPAAVDLLRAYLIDHKYMTVVEMDGCLFTHKPFTGEEAHAICRTIETIISVVTKLPMRPKIKLALCDLFTTVEQLELALGELPESLRPATNRLSTYFNLHVGRGCERWKF</sequence>
<dbReference type="AlphaFoldDB" id="A0AAV0UGP8"/>
<accession>A0AAV0UGP8</accession>
<evidence type="ECO:0000313" key="2">
    <source>
        <dbReference type="Proteomes" id="UP001162031"/>
    </source>
</evidence>
<reference evidence="1" key="1">
    <citation type="submission" date="2022-12" db="EMBL/GenBank/DDBJ databases">
        <authorList>
            <person name="Webb A."/>
        </authorList>
    </citation>
    <scope>NUCLEOTIDE SEQUENCE</scope>
    <source>
        <strain evidence="1">Hp1</strain>
    </source>
</reference>
<keyword evidence="2" id="KW-1185">Reference proteome</keyword>
<proteinExistence type="predicted"/>
<gene>
    <name evidence="1" type="ORF">HBR001_LOCUS6161</name>
</gene>